<feature type="transmembrane region" description="Helical" evidence="1">
    <location>
        <begin position="66"/>
        <end position="89"/>
    </location>
</feature>
<protein>
    <recommendedName>
        <fullName evidence="4">ATP synthase protein I</fullName>
    </recommendedName>
</protein>
<keyword evidence="1" id="KW-1133">Transmembrane helix</keyword>
<evidence type="ECO:0008006" key="4">
    <source>
        <dbReference type="Google" id="ProtNLM"/>
    </source>
</evidence>
<keyword evidence="3" id="KW-1185">Reference proteome</keyword>
<evidence type="ECO:0000256" key="1">
    <source>
        <dbReference type="SAM" id="Phobius"/>
    </source>
</evidence>
<evidence type="ECO:0000313" key="2">
    <source>
        <dbReference type="EMBL" id="THV42889.1"/>
    </source>
</evidence>
<keyword evidence="1" id="KW-0812">Transmembrane</keyword>
<dbReference type="EMBL" id="STGY01000010">
    <property type="protein sequence ID" value="THV42889.1"/>
    <property type="molecule type" value="Genomic_DNA"/>
</dbReference>
<reference evidence="3" key="1">
    <citation type="submission" date="2019-04" db="EMBL/GenBank/DDBJ databases">
        <title>Nocardioides xinjiangensis sp. nov.</title>
        <authorList>
            <person name="Liu S."/>
        </authorList>
    </citation>
    <scope>NUCLEOTIDE SEQUENCE [LARGE SCALE GENOMIC DNA]</scope>
    <source>
        <strain evidence="3">18</strain>
    </source>
</reference>
<proteinExistence type="predicted"/>
<reference evidence="2 3" key="2">
    <citation type="submission" date="2019-05" db="EMBL/GenBank/DDBJ databases">
        <title>Glycomyces buryatensis sp. nov.</title>
        <authorList>
            <person name="Nikitina E."/>
        </authorList>
    </citation>
    <scope>NUCLEOTIDE SEQUENCE [LARGE SCALE GENOMIC DNA]</scope>
    <source>
        <strain evidence="2 3">18</strain>
    </source>
</reference>
<dbReference type="RefSeq" id="WP_136533220.1">
    <property type="nucleotide sequence ID" value="NZ_STGY01000010.1"/>
</dbReference>
<evidence type="ECO:0000313" key="3">
    <source>
        <dbReference type="Proteomes" id="UP000308760"/>
    </source>
</evidence>
<accession>A0A4S8QN67</accession>
<dbReference type="Proteomes" id="UP000308760">
    <property type="component" value="Unassembled WGS sequence"/>
</dbReference>
<keyword evidence="1" id="KW-0472">Membrane</keyword>
<dbReference type="OrthoDB" id="5191370at2"/>
<feature type="transmembrane region" description="Helical" evidence="1">
    <location>
        <begin position="101"/>
        <end position="120"/>
    </location>
</feature>
<sequence length="133" mass="13831">MRASRGFLKPCFIASGLALLVAVGLGWAFGGAVGAAGAGGGVALAALGFAGSVWAIAAAENIDVRLTLPVALLTYMIKLVLFGTALWAIDQFTPDALRPSAFGIIGGALTWLTVQVVWTFRAKIPYIELEKRP</sequence>
<gene>
    <name evidence="2" type="ORF">FAB82_03835</name>
</gene>
<comment type="caution">
    <text evidence="2">The sequence shown here is derived from an EMBL/GenBank/DDBJ whole genome shotgun (WGS) entry which is preliminary data.</text>
</comment>
<organism evidence="2 3">
    <name type="scientific">Glycomyces buryatensis</name>
    <dbReference type="NCBI Taxonomy" id="2570927"/>
    <lineage>
        <taxon>Bacteria</taxon>
        <taxon>Bacillati</taxon>
        <taxon>Actinomycetota</taxon>
        <taxon>Actinomycetes</taxon>
        <taxon>Glycomycetales</taxon>
        <taxon>Glycomycetaceae</taxon>
        <taxon>Glycomyces</taxon>
    </lineage>
</organism>
<dbReference type="AlphaFoldDB" id="A0A4S8QN67"/>
<name>A0A4S8QN67_9ACTN</name>
<feature type="transmembrane region" description="Helical" evidence="1">
    <location>
        <begin position="38"/>
        <end position="59"/>
    </location>
</feature>